<name>A0A5K1VS30_ENTHI</name>
<dbReference type="InterPro" id="IPR011060">
    <property type="entry name" value="RibuloseP-bd_barrel"/>
</dbReference>
<reference evidence="3 4" key="2">
    <citation type="submission" date="2016-05" db="EMBL/GenBank/DDBJ databases">
        <title>First whole genome sequencing of Entamoeba histolytica HM1:IMSS-clone-6.</title>
        <authorList>
            <person name="Mukherjee Avik.K."/>
            <person name="Izumyama S."/>
            <person name="Nakada-Tsukui K."/>
            <person name="Nozaki T."/>
        </authorList>
    </citation>
    <scope>NUCLEOTIDE SEQUENCE [LARGE SCALE GENOMIC DNA]</scope>
    <source>
        <strain evidence="3 4">HM1:IMSS clone 6</strain>
    </source>
</reference>
<evidence type="ECO:0000313" key="2">
    <source>
        <dbReference type="EMBL" id="BAN38451.1"/>
    </source>
</evidence>
<evidence type="ECO:0000256" key="1">
    <source>
        <dbReference type="ARBA" id="ARBA00006007"/>
    </source>
</evidence>
<comment type="similarity">
    <text evidence="1">Belongs to the BtpA family.</text>
</comment>
<dbReference type="InterPro" id="IPR013785">
    <property type="entry name" value="Aldolase_TIM"/>
</dbReference>
<dbReference type="Gene3D" id="3.20.20.70">
    <property type="entry name" value="Aldolase class I"/>
    <property type="match status" value="1"/>
</dbReference>
<dbReference type="PANTHER" id="PTHR21381">
    <property type="entry name" value="ZGC:162297"/>
    <property type="match status" value="1"/>
</dbReference>
<dbReference type="EMBL" id="AK419804">
    <property type="protein sequence ID" value="BAN38451.1"/>
    <property type="molecule type" value="mRNA"/>
</dbReference>
<dbReference type="Proteomes" id="UP000078387">
    <property type="component" value="Unassembled WGS sequence"/>
</dbReference>
<proteinExistence type="evidence at transcript level"/>
<dbReference type="VEuPathDB" id="AmoebaDB:EHI_151380"/>
<dbReference type="HOGENOM" id="CLU_075239_1_0_1"/>
<dbReference type="PIRSF" id="PIRSF005956">
    <property type="entry name" value="BtpA"/>
    <property type="match status" value="1"/>
</dbReference>
<accession>A0A5K1VS30</accession>
<dbReference type="NCBIfam" id="TIGR00259">
    <property type="entry name" value="thylakoid_BtpA"/>
    <property type="match status" value="1"/>
</dbReference>
<reference evidence="2" key="1">
    <citation type="submission" date="2012-06" db="EMBL/GenBank/DDBJ databases">
        <title>Short 5' UTR of Entamoeba genes.</title>
        <authorList>
            <person name="Hiranuka K."/>
            <person name="Kumagai M."/>
            <person name="Wakaguri H."/>
            <person name="Suzuki Y."/>
            <person name="Sugano S."/>
            <person name="Watanabe J."/>
            <person name="Makioka A."/>
        </authorList>
    </citation>
    <scope>NUCLEOTIDE SEQUENCE</scope>
    <source>
        <strain evidence="2">HM-1:IMSS</strain>
    </source>
</reference>
<dbReference type="VEuPathDB" id="AmoebaDB:EHI5A_091230"/>
<dbReference type="EMBL" id="BDEQ01000001">
    <property type="protein sequence ID" value="GAT91385.1"/>
    <property type="molecule type" value="Genomic_DNA"/>
</dbReference>
<evidence type="ECO:0000313" key="4">
    <source>
        <dbReference type="Proteomes" id="UP000078387"/>
    </source>
</evidence>
<dbReference type="VEuPathDB" id="AmoebaDB:EHI8A_062890"/>
<gene>
    <name evidence="3" type="ORF">CL6EHI_151380</name>
</gene>
<protein>
    <submittedName>
        <fullName evidence="3">Uncharacterized protein</fullName>
    </submittedName>
</protein>
<dbReference type="AlphaFoldDB" id="A0A5K1VS30"/>
<dbReference type="VEuPathDB" id="AmoebaDB:EHI7A_061080"/>
<sequence length="267" mass="29046">MTTNYFEGHNRIIGMVHVHALPGTPNYSSTAGRCRAIIEKAVEEATVYQQCGLDTIMIENMHDVPYLNSTAGPEITSAMSIVGYEIKRQLNLRVGVQILAAANKQAMAAAFCSGCDFIRAEGFVFGHVADEGYIDSNAGELLRYRKMIGAEDVLVFTDIKKKHSAHSITSDVSLIDTAKTAQYFLSDGIIITGTSTGVKTDPQEVRDVKKSVSIPVLVGSGVTPENVNEYSSADALIVGSYFKVDGFWKNELSKERILKLISAVNEN</sequence>
<organism evidence="3 4">
    <name type="scientific">Entamoeba histolytica</name>
    <dbReference type="NCBI Taxonomy" id="5759"/>
    <lineage>
        <taxon>Eukaryota</taxon>
        <taxon>Amoebozoa</taxon>
        <taxon>Evosea</taxon>
        <taxon>Archamoebae</taxon>
        <taxon>Mastigamoebida</taxon>
        <taxon>Entamoebidae</taxon>
        <taxon>Entamoeba</taxon>
    </lineage>
</organism>
<dbReference type="InterPro" id="IPR005137">
    <property type="entry name" value="BtpA"/>
</dbReference>
<dbReference type="Pfam" id="PF03437">
    <property type="entry name" value="BtpA"/>
    <property type="match status" value="1"/>
</dbReference>
<accession>S0AWM5</accession>
<dbReference type="OMA" id="ENFFDAP"/>
<dbReference type="VEuPathDB" id="AmoebaDB:KM1_109720"/>
<evidence type="ECO:0000313" key="3">
    <source>
        <dbReference type="EMBL" id="GAT91385.1"/>
    </source>
</evidence>
<dbReference type="SUPFAM" id="SSF51366">
    <property type="entry name" value="Ribulose-phoshate binding barrel"/>
    <property type="match status" value="1"/>
</dbReference>
<dbReference type="PANTHER" id="PTHR21381:SF3">
    <property type="entry name" value="SGC REGION PROTEIN SGCQ-RELATED"/>
    <property type="match status" value="1"/>
</dbReference>